<dbReference type="PANTHER" id="PTHR43575:SF1">
    <property type="entry name" value="PROTEIN ABCI7, CHLOROPLASTIC"/>
    <property type="match status" value="1"/>
</dbReference>
<dbReference type="InterPro" id="IPR011542">
    <property type="entry name" value="SUF_FeS_clus_asmbl_SufD"/>
</dbReference>
<dbReference type="InterPro" id="IPR055346">
    <property type="entry name" value="Fe-S_cluster_assembly_SufBD"/>
</dbReference>
<reference evidence="2" key="1">
    <citation type="submission" date="2020-07" db="EMBL/GenBank/DDBJ databases">
        <title>Huge and variable diversity of episymbiotic CPR bacteria and DPANN archaea in groundwater ecosystems.</title>
        <authorList>
            <person name="He C.Y."/>
            <person name="Keren R."/>
            <person name="Whittaker M."/>
            <person name="Farag I.F."/>
            <person name="Doudna J."/>
            <person name="Cate J.H.D."/>
            <person name="Banfield J.F."/>
        </authorList>
    </citation>
    <scope>NUCLEOTIDE SEQUENCE</scope>
    <source>
        <strain evidence="2">NC_groundwater_1586_Pr3_B-0.1um_66_15</strain>
    </source>
</reference>
<accession>A0A933NWF5</accession>
<sequence length="401" mass="42570">MSMHVPVRIGPAEAKLIEQLGSRGAAAAAERLAQSGLPTRKVESYHYTDLKMLLRTVPELASAEKALSEPVFRVPGAHRIPMTNGIADLDGTEPAGVRAGTTKGSALTERDDVLVRLNAALAAETLRLDVEGTVGTVLHIDRRTEGDAGHMNDSVHLFVADGARATVIETFSGSDEGHLSNHASFVALGAGVELTHILLDLSGAGATSFATAEYQIGAGAKLRTVTIHVGSALSRINLFARFAGEGAHADITGLNLATEGQHSDITLEVSHNVPRCSSKPLFKQVARGRSKAVFQGKIVVAPNAQKTDAKLMMQGLMLSDEAEILSKPELEIFADDVVCGHGSTVGALDEDSMFYLMSRGIPQAEAESMLVRGFLEEVLDPIADEQLHDALESVVEKWLST</sequence>
<dbReference type="NCBIfam" id="TIGR01981">
    <property type="entry name" value="sufD"/>
    <property type="match status" value="1"/>
</dbReference>
<dbReference type="SUPFAM" id="SSF101960">
    <property type="entry name" value="Stabilizer of iron transporter SufD"/>
    <property type="match status" value="1"/>
</dbReference>
<gene>
    <name evidence="2" type="primary">sufD</name>
    <name evidence="2" type="ORF">HY834_00155</name>
</gene>
<comment type="caution">
    <text evidence="2">The sequence shown here is derived from an EMBL/GenBank/DDBJ whole genome shotgun (WGS) entry which is preliminary data.</text>
</comment>
<proteinExistence type="predicted"/>
<evidence type="ECO:0000313" key="2">
    <source>
        <dbReference type="EMBL" id="MBI4920135.1"/>
    </source>
</evidence>
<dbReference type="AlphaFoldDB" id="A0A933NWF5"/>
<dbReference type="PANTHER" id="PTHR43575">
    <property type="entry name" value="PROTEIN ABCI7, CHLOROPLASTIC"/>
    <property type="match status" value="1"/>
</dbReference>
<protein>
    <submittedName>
        <fullName evidence="2">Fe-S cluster assembly protein SufD</fullName>
    </submittedName>
</protein>
<dbReference type="Pfam" id="PF01458">
    <property type="entry name" value="SUFBD_core"/>
    <property type="match status" value="1"/>
</dbReference>
<feature type="domain" description="SUF system FeS cluster assembly SufBD core" evidence="1">
    <location>
        <begin position="149"/>
        <end position="374"/>
    </location>
</feature>
<dbReference type="GO" id="GO:0016226">
    <property type="term" value="P:iron-sulfur cluster assembly"/>
    <property type="evidence" value="ECO:0007669"/>
    <property type="project" value="InterPro"/>
</dbReference>
<organism evidence="2 3">
    <name type="scientific">Devosia nanyangense</name>
    <dbReference type="NCBI Taxonomy" id="1228055"/>
    <lineage>
        <taxon>Bacteria</taxon>
        <taxon>Pseudomonadati</taxon>
        <taxon>Pseudomonadota</taxon>
        <taxon>Alphaproteobacteria</taxon>
        <taxon>Hyphomicrobiales</taxon>
        <taxon>Devosiaceae</taxon>
        <taxon>Devosia</taxon>
    </lineage>
</organism>
<dbReference type="Proteomes" id="UP000782610">
    <property type="component" value="Unassembled WGS sequence"/>
</dbReference>
<dbReference type="EMBL" id="JACRAF010000002">
    <property type="protein sequence ID" value="MBI4920135.1"/>
    <property type="molecule type" value="Genomic_DNA"/>
</dbReference>
<evidence type="ECO:0000313" key="3">
    <source>
        <dbReference type="Proteomes" id="UP000782610"/>
    </source>
</evidence>
<evidence type="ECO:0000259" key="1">
    <source>
        <dbReference type="Pfam" id="PF01458"/>
    </source>
</evidence>
<dbReference type="InterPro" id="IPR037284">
    <property type="entry name" value="SUF_FeS_clus_asmbl_SufBD_sf"/>
</dbReference>
<dbReference type="InterPro" id="IPR000825">
    <property type="entry name" value="SUF_FeS_clus_asmbl_SufBD_core"/>
</dbReference>
<name>A0A933NWF5_9HYPH</name>